<dbReference type="NCBIfam" id="NF037997">
    <property type="entry name" value="Na_Pi_symport"/>
    <property type="match status" value="1"/>
</dbReference>
<feature type="transmembrane region" description="Helical" evidence="6">
    <location>
        <begin position="318"/>
        <end position="339"/>
    </location>
</feature>
<evidence type="ECO:0000256" key="2">
    <source>
        <dbReference type="ARBA" id="ARBA00022475"/>
    </source>
</evidence>
<evidence type="ECO:0000313" key="8">
    <source>
        <dbReference type="EMBL" id="PSJ39068.1"/>
    </source>
</evidence>
<gene>
    <name evidence="8" type="ORF">C7I55_17390</name>
</gene>
<comment type="subcellular location">
    <subcellularLocation>
        <location evidence="1">Cell membrane</location>
        <topology evidence="1">Multi-pass membrane protein</topology>
    </subcellularLocation>
</comment>
<evidence type="ECO:0000256" key="4">
    <source>
        <dbReference type="ARBA" id="ARBA00022989"/>
    </source>
</evidence>
<dbReference type="Proteomes" id="UP000241167">
    <property type="component" value="Unassembled WGS sequence"/>
</dbReference>
<feature type="chain" id="PRO_5015104071" evidence="7">
    <location>
        <begin position="29"/>
        <end position="363"/>
    </location>
</feature>
<feature type="transmembrane region" description="Helical" evidence="6">
    <location>
        <begin position="38"/>
        <end position="64"/>
    </location>
</feature>
<evidence type="ECO:0000313" key="9">
    <source>
        <dbReference type="Proteomes" id="UP000241167"/>
    </source>
</evidence>
<dbReference type="EMBL" id="PXYI01000005">
    <property type="protein sequence ID" value="PSJ39068.1"/>
    <property type="molecule type" value="Genomic_DNA"/>
</dbReference>
<comment type="caution">
    <text evidence="8">The sequence shown here is derived from an EMBL/GenBank/DDBJ whole genome shotgun (WGS) entry which is preliminary data.</text>
</comment>
<accession>A0A2P7QM72</accession>
<dbReference type="InterPro" id="IPR003841">
    <property type="entry name" value="Na/Pi_transpt"/>
</dbReference>
<keyword evidence="3 6" id="KW-0812">Transmembrane</keyword>
<proteinExistence type="predicted"/>
<organism evidence="8 9">
    <name type="scientific">Allosphingosinicella deserti</name>
    <dbReference type="NCBI Taxonomy" id="2116704"/>
    <lineage>
        <taxon>Bacteria</taxon>
        <taxon>Pseudomonadati</taxon>
        <taxon>Pseudomonadota</taxon>
        <taxon>Alphaproteobacteria</taxon>
        <taxon>Sphingomonadales</taxon>
        <taxon>Sphingomonadaceae</taxon>
        <taxon>Allosphingosinicella</taxon>
    </lineage>
</organism>
<keyword evidence="5 6" id="KW-0472">Membrane</keyword>
<keyword evidence="7" id="KW-0732">Signal</keyword>
<dbReference type="GO" id="GO:0044341">
    <property type="term" value="P:sodium-dependent phosphate transport"/>
    <property type="evidence" value="ECO:0007669"/>
    <property type="project" value="InterPro"/>
</dbReference>
<keyword evidence="2" id="KW-1003">Cell membrane</keyword>
<evidence type="ECO:0000256" key="6">
    <source>
        <dbReference type="SAM" id="Phobius"/>
    </source>
</evidence>
<feature type="signal peptide" evidence="7">
    <location>
        <begin position="1"/>
        <end position="28"/>
    </location>
</feature>
<dbReference type="OrthoDB" id="9763003at2"/>
<evidence type="ECO:0000256" key="7">
    <source>
        <dbReference type="SAM" id="SignalP"/>
    </source>
</evidence>
<evidence type="ECO:0000256" key="3">
    <source>
        <dbReference type="ARBA" id="ARBA00022692"/>
    </source>
</evidence>
<evidence type="ECO:0000256" key="5">
    <source>
        <dbReference type="ARBA" id="ARBA00023136"/>
    </source>
</evidence>
<feature type="transmembrane region" description="Helical" evidence="6">
    <location>
        <begin position="210"/>
        <end position="242"/>
    </location>
</feature>
<sequence>MPAGPFRARSALFLFAAAAALLSTSALAQPPGDPGKIDWLALALSMIGGLALFLYGVELLAGSLKAAHGSRFQRLLQRFSSNRGAALASGTAATVALDSSSVVIILMITIVDAGLVPFAATLPAILGANIGTTVSSQIFAWNVDQFAPVLLAAGLLWRGLARSDKVKRHASILLGLGIVLFGLHVIGEAAEPLKNHPDILAFLKQLENPLLGVLAGAVVTVAIQSSSAMMAIVITLAGGGLISLPAGLAMMLGAEIGTCADTLIATIGRSRAAVKAGVFHLLFNIVTVTLGLLLIGLLARFAAATAGGVGQQLANAHVLFNIAGALLVLPFVGTIARLLDRVIPETAGGSDQQAEPQPATATT</sequence>
<dbReference type="GO" id="GO:0005886">
    <property type="term" value="C:plasma membrane"/>
    <property type="evidence" value="ECO:0007669"/>
    <property type="project" value="UniProtKB-SubCell"/>
</dbReference>
<keyword evidence="4 6" id="KW-1133">Transmembrane helix</keyword>
<dbReference type="GO" id="GO:0005436">
    <property type="term" value="F:sodium:phosphate symporter activity"/>
    <property type="evidence" value="ECO:0007669"/>
    <property type="project" value="InterPro"/>
</dbReference>
<evidence type="ECO:0000256" key="1">
    <source>
        <dbReference type="ARBA" id="ARBA00004651"/>
    </source>
</evidence>
<dbReference type="RefSeq" id="WP_106514266.1">
    <property type="nucleotide sequence ID" value="NZ_PXYI01000005.1"/>
</dbReference>
<protein>
    <submittedName>
        <fullName evidence="8">Na/Pi cotransporter family protein</fullName>
    </submittedName>
</protein>
<dbReference type="Pfam" id="PF02690">
    <property type="entry name" value="Na_Pi_cotrans"/>
    <property type="match status" value="2"/>
</dbReference>
<feature type="transmembrane region" description="Helical" evidence="6">
    <location>
        <begin position="278"/>
        <end position="298"/>
    </location>
</feature>
<reference evidence="8 9" key="1">
    <citation type="submission" date="2018-03" db="EMBL/GenBank/DDBJ databases">
        <title>The draft genome of Sphingosinicella sp. GL-C-18.</title>
        <authorList>
            <person name="Liu L."/>
            <person name="Li L."/>
            <person name="Liang L."/>
            <person name="Zhang X."/>
            <person name="Wang T."/>
        </authorList>
    </citation>
    <scope>NUCLEOTIDE SEQUENCE [LARGE SCALE GENOMIC DNA]</scope>
    <source>
        <strain evidence="8 9">GL-C-18</strain>
    </source>
</reference>
<dbReference type="PANTHER" id="PTHR10010:SF46">
    <property type="entry name" value="SODIUM-DEPENDENT PHOSPHATE TRANSPORT PROTEIN 2B"/>
    <property type="match status" value="1"/>
</dbReference>
<feature type="transmembrane region" description="Helical" evidence="6">
    <location>
        <begin position="172"/>
        <end position="190"/>
    </location>
</feature>
<feature type="transmembrane region" description="Helical" evidence="6">
    <location>
        <begin position="85"/>
        <end position="118"/>
    </location>
</feature>
<keyword evidence="9" id="KW-1185">Reference proteome</keyword>
<dbReference type="AlphaFoldDB" id="A0A2P7QM72"/>
<name>A0A2P7QM72_9SPHN</name>
<feature type="transmembrane region" description="Helical" evidence="6">
    <location>
        <begin position="138"/>
        <end position="160"/>
    </location>
</feature>
<dbReference type="PANTHER" id="PTHR10010">
    <property type="entry name" value="SOLUTE CARRIER FAMILY 34 SODIUM PHOSPHATE , MEMBER 2-RELATED"/>
    <property type="match status" value="1"/>
</dbReference>